<protein>
    <submittedName>
        <fullName evidence="1">Uncharacterized protein</fullName>
    </submittedName>
</protein>
<evidence type="ECO:0000313" key="1">
    <source>
        <dbReference type="EMBL" id="KAF0892356.1"/>
    </source>
</evidence>
<dbReference type="AlphaFoldDB" id="A0A6G1BWQ0"/>
<comment type="caution">
    <text evidence="1">The sequence shown here is derived from an EMBL/GenBank/DDBJ whole genome shotgun (WGS) entry which is preliminary data.</text>
</comment>
<proteinExistence type="predicted"/>
<dbReference type="OrthoDB" id="544400at2759"/>
<sequence length="97" mass="10902">MDIGLPHAKHSKFRIRMALAAFLLVMSCFVAVVRNRCSAKFELIIGKNSNRKENIEVLLENYGSLAPKRYKYSQLKDITRSFSEKLGEGGYGTGGFI</sequence>
<dbReference type="EMBL" id="SPHZ02000011">
    <property type="protein sequence ID" value="KAF0892356.1"/>
    <property type="molecule type" value="Genomic_DNA"/>
</dbReference>
<gene>
    <name evidence="1" type="ORF">E2562_015435</name>
</gene>
<reference evidence="1 2" key="1">
    <citation type="submission" date="2019-11" db="EMBL/GenBank/DDBJ databases">
        <title>Whole genome sequence of Oryza granulata.</title>
        <authorList>
            <person name="Li W."/>
        </authorList>
    </citation>
    <scope>NUCLEOTIDE SEQUENCE [LARGE SCALE GENOMIC DNA]</scope>
    <source>
        <strain evidence="2">cv. Menghai</strain>
        <tissue evidence="1">Leaf</tissue>
    </source>
</reference>
<organism evidence="1 2">
    <name type="scientific">Oryza meyeriana var. granulata</name>
    <dbReference type="NCBI Taxonomy" id="110450"/>
    <lineage>
        <taxon>Eukaryota</taxon>
        <taxon>Viridiplantae</taxon>
        <taxon>Streptophyta</taxon>
        <taxon>Embryophyta</taxon>
        <taxon>Tracheophyta</taxon>
        <taxon>Spermatophyta</taxon>
        <taxon>Magnoliopsida</taxon>
        <taxon>Liliopsida</taxon>
        <taxon>Poales</taxon>
        <taxon>Poaceae</taxon>
        <taxon>BOP clade</taxon>
        <taxon>Oryzoideae</taxon>
        <taxon>Oryzeae</taxon>
        <taxon>Oryzinae</taxon>
        <taxon>Oryza</taxon>
        <taxon>Oryza meyeriana</taxon>
    </lineage>
</organism>
<accession>A0A6G1BWQ0</accession>
<evidence type="ECO:0000313" key="2">
    <source>
        <dbReference type="Proteomes" id="UP000479710"/>
    </source>
</evidence>
<name>A0A6G1BWQ0_9ORYZ</name>
<dbReference type="Proteomes" id="UP000479710">
    <property type="component" value="Unassembled WGS sequence"/>
</dbReference>
<keyword evidence="2" id="KW-1185">Reference proteome</keyword>